<dbReference type="Proteomes" id="UP000299102">
    <property type="component" value="Unassembled WGS sequence"/>
</dbReference>
<evidence type="ECO:0000313" key="2">
    <source>
        <dbReference type="Proteomes" id="UP000299102"/>
    </source>
</evidence>
<protein>
    <submittedName>
        <fullName evidence="1">Uncharacterized protein</fullName>
    </submittedName>
</protein>
<organism evidence="1 2">
    <name type="scientific">Eumeta variegata</name>
    <name type="common">Bagworm moth</name>
    <name type="synonym">Eumeta japonica</name>
    <dbReference type="NCBI Taxonomy" id="151549"/>
    <lineage>
        <taxon>Eukaryota</taxon>
        <taxon>Metazoa</taxon>
        <taxon>Ecdysozoa</taxon>
        <taxon>Arthropoda</taxon>
        <taxon>Hexapoda</taxon>
        <taxon>Insecta</taxon>
        <taxon>Pterygota</taxon>
        <taxon>Neoptera</taxon>
        <taxon>Endopterygota</taxon>
        <taxon>Lepidoptera</taxon>
        <taxon>Glossata</taxon>
        <taxon>Ditrysia</taxon>
        <taxon>Tineoidea</taxon>
        <taxon>Psychidae</taxon>
        <taxon>Oiketicinae</taxon>
        <taxon>Eumeta</taxon>
    </lineage>
</organism>
<proteinExistence type="predicted"/>
<dbReference type="AlphaFoldDB" id="A0A4C1V9F0"/>
<keyword evidence="2" id="KW-1185">Reference proteome</keyword>
<name>A0A4C1V9F0_EUMVA</name>
<dbReference type="EMBL" id="BGZK01000304">
    <property type="protein sequence ID" value="GBP35488.1"/>
    <property type="molecule type" value="Genomic_DNA"/>
</dbReference>
<reference evidence="1 2" key="1">
    <citation type="journal article" date="2019" name="Commun. Biol.">
        <title>The bagworm genome reveals a unique fibroin gene that provides high tensile strength.</title>
        <authorList>
            <person name="Kono N."/>
            <person name="Nakamura H."/>
            <person name="Ohtoshi R."/>
            <person name="Tomita M."/>
            <person name="Numata K."/>
            <person name="Arakawa K."/>
        </authorList>
    </citation>
    <scope>NUCLEOTIDE SEQUENCE [LARGE SCALE GENOMIC DNA]</scope>
</reference>
<comment type="caution">
    <text evidence="1">The sequence shown here is derived from an EMBL/GenBank/DDBJ whole genome shotgun (WGS) entry which is preliminary data.</text>
</comment>
<gene>
    <name evidence="1" type="ORF">EVAR_19998_1</name>
</gene>
<accession>A0A4C1V9F0</accession>
<evidence type="ECO:0000313" key="1">
    <source>
        <dbReference type="EMBL" id="GBP35488.1"/>
    </source>
</evidence>
<sequence>MIFGCETSIDAVREEDRLVCRVGDLHDTVYRHSIERISVSCSGNGTESSDIEADSTWKSIYVEKQTLWIVDSATWTNSTAGRRHAGRFVSCITRRRSAAMHPVAGKTGDGKYESGFLSHIADAVLELSGLSHKNARAFVHAATPLTPIAISYYSLDLIE</sequence>